<feature type="transmembrane region" description="Helical" evidence="6">
    <location>
        <begin position="188"/>
        <end position="209"/>
    </location>
</feature>
<evidence type="ECO:0000313" key="9">
    <source>
        <dbReference type="Proteomes" id="UP001623661"/>
    </source>
</evidence>
<comment type="caution">
    <text evidence="8">The sequence shown here is derived from an EMBL/GenBank/DDBJ whole genome shotgun (WGS) entry which is preliminary data.</text>
</comment>
<keyword evidence="8" id="KW-0808">Transferase</keyword>
<dbReference type="EC" id="2.7.13.3" evidence="2"/>
<dbReference type="Gene3D" id="3.30.565.10">
    <property type="entry name" value="Histidine kinase-like ATPase, C-terminal domain"/>
    <property type="match status" value="1"/>
</dbReference>
<evidence type="ECO:0000313" key="8">
    <source>
        <dbReference type="EMBL" id="MFL0267664.1"/>
    </source>
</evidence>
<sequence>MLIRICDVLNTIIQSLLFMLICNNIVPRNYKISKIKVVILSALIFSDVYLFTTYSGINPNVANLLALLIILLLLILFYRKTIIDAFVGFFVAYFLITITSYFTLTIYQYYISKLNININPELGMLIFVYMPAFILYLLFYRLRKYILDFAMLLRGLRHSIIIIQIMTYALLFINIFFLDWITENMNPVIKAFLYSLAFMGFIFAAIYFAKINEKSKEVEALNEALNNKIIELKKIKHDHGSEISSIYGMYRLGDMDRLGELLKNIVERNQAFTPAVNVDIKSNPLVAPVLNIAVNAGINVINLDSADYEKLPLTVNEFLMLISNIIRNSIDAVEKVENPIIKYNSYNNSKEIVIMISNNGPNIPQEIRNKIFEAGFSTKDNSGDRGLGLSIVMDILNKCNGKISIRDNREFVQFILEIPYKVS</sequence>
<feature type="coiled-coil region" evidence="5">
    <location>
        <begin position="208"/>
        <end position="238"/>
    </location>
</feature>
<dbReference type="InterPro" id="IPR004358">
    <property type="entry name" value="Sig_transdc_His_kin-like_C"/>
</dbReference>
<name>A0ABW8TQN6_9CLOT</name>
<dbReference type="SUPFAM" id="SSF55874">
    <property type="entry name" value="ATPase domain of HSP90 chaperone/DNA topoisomerase II/histidine kinase"/>
    <property type="match status" value="1"/>
</dbReference>
<feature type="transmembrane region" description="Helical" evidence="6">
    <location>
        <begin position="122"/>
        <end position="139"/>
    </location>
</feature>
<gene>
    <name evidence="8" type="ORF">ACJDUH_06065</name>
</gene>
<dbReference type="InterPro" id="IPR005467">
    <property type="entry name" value="His_kinase_dom"/>
</dbReference>
<keyword evidence="3 8" id="KW-0418">Kinase</keyword>
<evidence type="ECO:0000256" key="2">
    <source>
        <dbReference type="ARBA" id="ARBA00012438"/>
    </source>
</evidence>
<dbReference type="SMART" id="SM00387">
    <property type="entry name" value="HATPase_c"/>
    <property type="match status" value="1"/>
</dbReference>
<comment type="catalytic activity">
    <reaction evidence="1">
        <text>ATP + protein L-histidine = ADP + protein N-phospho-L-histidine.</text>
        <dbReference type="EC" id="2.7.13.3"/>
    </reaction>
</comment>
<keyword evidence="6" id="KW-1133">Transmembrane helix</keyword>
<keyword evidence="6" id="KW-0812">Transmembrane</keyword>
<evidence type="ECO:0000256" key="3">
    <source>
        <dbReference type="ARBA" id="ARBA00022777"/>
    </source>
</evidence>
<organism evidence="8 9">
    <name type="scientific">Candidatus Clostridium radicumherbarum</name>
    <dbReference type="NCBI Taxonomy" id="3381662"/>
    <lineage>
        <taxon>Bacteria</taxon>
        <taxon>Bacillati</taxon>
        <taxon>Bacillota</taxon>
        <taxon>Clostridia</taxon>
        <taxon>Eubacteriales</taxon>
        <taxon>Clostridiaceae</taxon>
        <taxon>Clostridium</taxon>
    </lineage>
</organism>
<proteinExistence type="predicted"/>
<accession>A0ABW8TQN6</accession>
<dbReference type="Proteomes" id="UP001623661">
    <property type="component" value="Unassembled WGS sequence"/>
</dbReference>
<keyword evidence="6" id="KW-0472">Membrane</keyword>
<dbReference type="EMBL" id="JBJHZY010000001">
    <property type="protein sequence ID" value="MFL0267664.1"/>
    <property type="molecule type" value="Genomic_DNA"/>
</dbReference>
<evidence type="ECO:0000256" key="4">
    <source>
        <dbReference type="ARBA" id="ARBA00023012"/>
    </source>
</evidence>
<dbReference type="GO" id="GO:0004673">
    <property type="term" value="F:protein histidine kinase activity"/>
    <property type="evidence" value="ECO:0007669"/>
    <property type="project" value="UniProtKB-EC"/>
</dbReference>
<dbReference type="PROSITE" id="PS50109">
    <property type="entry name" value="HIS_KIN"/>
    <property type="match status" value="1"/>
</dbReference>
<evidence type="ECO:0000256" key="1">
    <source>
        <dbReference type="ARBA" id="ARBA00000085"/>
    </source>
</evidence>
<dbReference type="PANTHER" id="PTHR40448">
    <property type="entry name" value="TWO-COMPONENT SENSOR HISTIDINE KINASE"/>
    <property type="match status" value="1"/>
</dbReference>
<keyword evidence="4" id="KW-0902">Two-component regulatory system</keyword>
<dbReference type="InterPro" id="IPR036890">
    <property type="entry name" value="HATPase_C_sf"/>
</dbReference>
<dbReference type="Pfam" id="PF02518">
    <property type="entry name" value="HATPase_c"/>
    <property type="match status" value="1"/>
</dbReference>
<dbReference type="PRINTS" id="PR00344">
    <property type="entry name" value="BCTRLSENSOR"/>
</dbReference>
<feature type="transmembrane region" description="Helical" evidence="6">
    <location>
        <begin position="85"/>
        <end position="110"/>
    </location>
</feature>
<evidence type="ECO:0000259" key="7">
    <source>
        <dbReference type="PROSITE" id="PS50109"/>
    </source>
</evidence>
<dbReference type="InterPro" id="IPR003594">
    <property type="entry name" value="HATPase_dom"/>
</dbReference>
<evidence type="ECO:0000256" key="5">
    <source>
        <dbReference type="SAM" id="Coils"/>
    </source>
</evidence>
<keyword evidence="9" id="KW-1185">Reference proteome</keyword>
<feature type="domain" description="Histidine kinase" evidence="7">
    <location>
        <begin position="321"/>
        <end position="422"/>
    </location>
</feature>
<keyword evidence="5" id="KW-0175">Coiled coil</keyword>
<feature type="transmembrane region" description="Helical" evidence="6">
    <location>
        <begin position="61"/>
        <end position="78"/>
    </location>
</feature>
<feature type="transmembrane region" description="Helical" evidence="6">
    <location>
        <begin position="160"/>
        <end position="182"/>
    </location>
</feature>
<evidence type="ECO:0000256" key="6">
    <source>
        <dbReference type="SAM" id="Phobius"/>
    </source>
</evidence>
<dbReference type="RefSeq" id="WP_406764259.1">
    <property type="nucleotide sequence ID" value="NZ_JBJHZY010000001.1"/>
</dbReference>
<dbReference type="PANTHER" id="PTHR40448:SF1">
    <property type="entry name" value="TWO-COMPONENT SENSOR HISTIDINE KINASE"/>
    <property type="match status" value="1"/>
</dbReference>
<feature type="transmembrane region" description="Helical" evidence="6">
    <location>
        <begin position="37"/>
        <end position="55"/>
    </location>
</feature>
<protein>
    <recommendedName>
        <fullName evidence="2">histidine kinase</fullName>
        <ecNumber evidence="2">2.7.13.3</ecNumber>
    </recommendedName>
</protein>
<reference evidence="8 9" key="1">
    <citation type="submission" date="2024-11" db="EMBL/GenBank/DDBJ databases">
        <authorList>
            <person name="Heng Y.C."/>
            <person name="Lim A.C.H."/>
            <person name="Lee J.K.Y."/>
            <person name="Kittelmann S."/>
        </authorList>
    </citation>
    <scope>NUCLEOTIDE SEQUENCE [LARGE SCALE GENOMIC DNA]</scope>
    <source>
        <strain evidence="8 9">WILCCON 0202</strain>
    </source>
</reference>